<feature type="binding site" evidence="13">
    <location>
        <position position="326"/>
    </location>
    <ligand>
        <name>NADP(+)</name>
        <dbReference type="ChEBI" id="CHEBI:58349"/>
    </ligand>
</feature>
<dbReference type="Gene3D" id="3.40.718.10">
    <property type="entry name" value="Isopropylmalate Dehydrogenase"/>
    <property type="match status" value="1"/>
</dbReference>
<dbReference type="EC" id="1.1.1.42" evidence="9"/>
<dbReference type="Proteomes" id="UP000179467">
    <property type="component" value="Unassembled WGS sequence"/>
</dbReference>
<evidence type="ECO:0000256" key="3">
    <source>
        <dbReference type="ARBA" id="ARBA00022532"/>
    </source>
</evidence>
<gene>
    <name evidence="15" type="primary">icd</name>
    <name evidence="15" type="ORF">BHE75_03072</name>
</gene>
<sequence>MAKITVKTPVVELDGDEMTRIIWQWIRERLILPYLDLKLEYYDLSVQKRDETADQITIDSARAIQKYGVGVKCATITPDEARVEEFGLKKMWKSPNGTIRNILGGVVFREPIVIKNVPRLVPGWTDPIVVGRHAFGDQYRATDFRVPGPGKLRLVWEGDNGDVIDEEVFQFPSSGVAMGMYNLDDSIRDFARASMNYALGRGWPLYLSTKNTILKAYDGRFKDLFQEVFDAEFAAQFKEKSIVYEHRLIDDMVASALKWSGKFVWACKNYDGDVQSDTVAQGFGSLGLMTSVLMSPDGKTIEAEAAHGTVTRHYRMHQQGKATSTNPIASIFAWTQGLSFRGKFDGTPDVTRFAETLERVCIETVEKGQMTKDLAILIGPDQPWMTTEQFFEAIRVNLEAEMANWK</sequence>
<dbReference type="AlphaFoldDB" id="A0A1S1HG45"/>
<evidence type="ECO:0000256" key="6">
    <source>
        <dbReference type="ARBA" id="ARBA00022857"/>
    </source>
</evidence>
<comment type="cofactor">
    <cofactor evidence="1">
        <name>Mn(2+)</name>
        <dbReference type="ChEBI" id="CHEBI:29035"/>
    </cofactor>
</comment>
<dbReference type="Pfam" id="PF00180">
    <property type="entry name" value="Iso_dh"/>
    <property type="match status" value="1"/>
</dbReference>
<dbReference type="NCBIfam" id="NF006156">
    <property type="entry name" value="PRK08299.1"/>
    <property type="match status" value="1"/>
</dbReference>
<evidence type="ECO:0000256" key="9">
    <source>
        <dbReference type="PIRNR" id="PIRNR000108"/>
    </source>
</evidence>
<feature type="binding site" evidence="13">
    <location>
        <position position="82"/>
    </location>
    <ligand>
        <name>NADP(+)</name>
        <dbReference type="ChEBI" id="CHEBI:58349"/>
    </ligand>
</feature>
<comment type="caution">
    <text evidence="15">The sequence shown here is derived from an EMBL/GenBank/DDBJ whole genome shotgun (WGS) entry which is preliminary data.</text>
</comment>
<dbReference type="InterPro" id="IPR024084">
    <property type="entry name" value="IsoPropMal-DH-like_dom"/>
</dbReference>
<protein>
    <recommendedName>
        <fullName evidence="9">Isocitrate dehydrogenase [NADP]</fullName>
        <ecNumber evidence="9">1.1.1.42</ecNumber>
    </recommendedName>
</protein>
<feature type="binding site" evidence="11">
    <location>
        <position position="132"/>
    </location>
    <ligand>
        <name>D-threo-isocitrate</name>
        <dbReference type="ChEBI" id="CHEBI:15562"/>
    </ligand>
</feature>
<feature type="site" description="Critical for catalysis" evidence="10">
    <location>
        <position position="210"/>
    </location>
</feature>
<reference evidence="15 16" key="1">
    <citation type="submission" date="2016-09" db="EMBL/GenBank/DDBJ databases">
        <title>Metabolic pathway, cell adaptation mechanisms and a novel monoxygenase revealed through proteogenomic-transcription analysis of a Sphingomonas haloaromaticamans strain degrading the fungicide ortho-phenylphenol.</title>
        <authorList>
            <person name="Perruchon C."/>
            <person name="Papadopoulou E.S."/>
            <person name="Rousidou C."/>
            <person name="Vasileiadis S."/>
            <person name="Tanou G."/>
            <person name="Amoutzias G."/>
            <person name="Molassiotis A."/>
            <person name="Karpouzas D.G."/>
        </authorList>
    </citation>
    <scope>NUCLEOTIDE SEQUENCE [LARGE SCALE GENOMIC DNA]</scope>
    <source>
        <strain evidence="15 16">P3</strain>
    </source>
</reference>
<keyword evidence="7 9" id="KW-0560">Oxidoreductase</keyword>
<evidence type="ECO:0000256" key="10">
    <source>
        <dbReference type="PIRSR" id="PIRSR000108-1"/>
    </source>
</evidence>
<evidence type="ECO:0000259" key="14">
    <source>
        <dbReference type="SMART" id="SM01329"/>
    </source>
</evidence>
<organism evidence="15 16">
    <name type="scientific">Edaphosphingomonas haloaromaticamans</name>
    <dbReference type="NCBI Taxonomy" id="653954"/>
    <lineage>
        <taxon>Bacteria</taxon>
        <taxon>Pseudomonadati</taxon>
        <taxon>Pseudomonadota</taxon>
        <taxon>Alphaproteobacteria</taxon>
        <taxon>Sphingomonadales</taxon>
        <taxon>Rhizorhabdaceae</taxon>
        <taxon>Edaphosphingomonas</taxon>
    </lineage>
</organism>
<evidence type="ECO:0000256" key="1">
    <source>
        <dbReference type="ARBA" id="ARBA00001936"/>
    </source>
</evidence>
<keyword evidence="8 9" id="KW-0464">Manganese</keyword>
<evidence type="ECO:0000256" key="2">
    <source>
        <dbReference type="ARBA" id="ARBA00007769"/>
    </source>
</evidence>
<evidence type="ECO:0000256" key="11">
    <source>
        <dbReference type="PIRSR" id="PIRSR000108-2"/>
    </source>
</evidence>
<evidence type="ECO:0000313" key="16">
    <source>
        <dbReference type="Proteomes" id="UP000179467"/>
    </source>
</evidence>
<keyword evidence="6 9" id="KW-0521">NADP</keyword>
<evidence type="ECO:0000256" key="13">
    <source>
        <dbReference type="PIRSR" id="PIRSR000108-4"/>
    </source>
</evidence>
<proteinExistence type="inferred from homology"/>
<dbReference type="InterPro" id="IPR004790">
    <property type="entry name" value="Isocitrate_DH_NADP"/>
</dbReference>
<dbReference type="PROSITE" id="PS00470">
    <property type="entry name" value="IDH_IMDH"/>
    <property type="match status" value="1"/>
</dbReference>
<dbReference type="PANTHER" id="PTHR11822">
    <property type="entry name" value="NADP-SPECIFIC ISOCITRATE DEHYDROGENASE"/>
    <property type="match status" value="1"/>
</dbReference>
<accession>A0A1S1HG45</accession>
<feature type="domain" description="Isopropylmalate dehydrogenase-like" evidence="14">
    <location>
        <begin position="9"/>
        <end position="394"/>
    </location>
</feature>
<evidence type="ECO:0000256" key="8">
    <source>
        <dbReference type="ARBA" id="ARBA00023211"/>
    </source>
</evidence>
<feature type="binding site" evidence="11">
    <location>
        <begin position="94"/>
        <end position="100"/>
    </location>
    <ligand>
        <name>D-threo-isocitrate</name>
        <dbReference type="ChEBI" id="CHEBI:15562"/>
    </ligand>
</feature>
<dbReference type="GO" id="GO:0006102">
    <property type="term" value="P:isocitrate metabolic process"/>
    <property type="evidence" value="ECO:0007669"/>
    <property type="project" value="UniProtKB-UniRule"/>
</dbReference>
<dbReference type="NCBIfam" id="TIGR00127">
    <property type="entry name" value="nadp_idh_euk"/>
    <property type="match status" value="1"/>
</dbReference>
<evidence type="ECO:0000256" key="7">
    <source>
        <dbReference type="ARBA" id="ARBA00023002"/>
    </source>
</evidence>
<name>A0A1S1HG45_9SPHN</name>
<dbReference type="PANTHER" id="PTHR11822:SF21">
    <property type="entry name" value="ISOCITRATE DEHYDROGENASE [NADP], MITOCHONDRIAL"/>
    <property type="match status" value="1"/>
</dbReference>
<comment type="cofactor">
    <cofactor evidence="9 12">
        <name>Mg(2+)</name>
        <dbReference type="ChEBI" id="CHEBI:18420"/>
    </cofactor>
    <cofactor evidence="9 12">
        <name>Mn(2+)</name>
        <dbReference type="ChEBI" id="CHEBI:29035"/>
    </cofactor>
    <text evidence="9 12">Binds 1 Mg(2+) or Mn(2+) ion per subunit.</text>
</comment>
<dbReference type="PIRSF" id="PIRSF000108">
    <property type="entry name" value="IDH_NADP"/>
    <property type="match status" value="1"/>
</dbReference>
<keyword evidence="5 9" id="KW-0460">Magnesium</keyword>
<feature type="binding site" evidence="11">
    <location>
        <position position="77"/>
    </location>
    <ligand>
        <name>D-threo-isocitrate</name>
        <dbReference type="ChEBI" id="CHEBI:15562"/>
    </ligand>
</feature>
<comment type="catalytic activity">
    <reaction evidence="9">
        <text>D-threo-isocitrate + NADP(+) = 2-oxoglutarate + CO2 + NADPH</text>
        <dbReference type="Rhea" id="RHEA:19629"/>
        <dbReference type="ChEBI" id="CHEBI:15562"/>
        <dbReference type="ChEBI" id="CHEBI:16526"/>
        <dbReference type="ChEBI" id="CHEBI:16810"/>
        <dbReference type="ChEBI" id="CHEBI:57783"/>
        <dbReference type="ChEBI" id="CHEBI:58349"/>
        <dbReference type="EC" id="1.1.1.42"/>
    </reaction>
</comment>
<feature type="binding site" evidence="11">
    <location>
        <position position="109"/>
    </location>
    <ligand>
        <name>D-threo-isocitrate</name>
        <dbReference type="ChEBI" id="CHEBI:15562"/>
    </ligand>
</feature>
<dbReference type="GO" id="GO:0004450">
    <property type="term" value="F:isocitrate dehydrogenase (NADP+) activity"/>
    <property type="evidence" value="ECO:0007669"/>
    <property type="project" value="UniProtKB-UniRule"/>
</dbReference>
<feature type="binding site" evidence="12">
    <location>
        <position position="250"/>
    </location>
    <ligand>
        <name>Mn(2+)</name>
        <dbReference type="ChEBI" id="CHEBI:29035"/>
    </ligand>
</feature>
<feature type="binding site" evidence="12">
    <location>
        <position position="273"/>
    </location>
    <ligand>
        <name>Mn(2+)</name>
        <dbReference type="ChEBI" id="CHEBI:29035"/>
    </ligand>
</feature>
<evidence type="ECO:0000256" key="12">
    <source>
        <dbReference type="PIRSR" id="PIRSR000108-3"/>
    </source>
</evidence>
<feature type="binding site" evidence="13">
    <location>
        <position position="258"/>
    </location>
    <ligand>
        <name>NADP(+)</name>
        <dbReference type="ChEBI" id="CHEBI:58349"/>
    </ligand>
</feature>
<keyword evidence="16" id="KW-1185">Reference proteome</keyword>
<dbReference type="GO" id="GO:0006099">
    <property type="term" value="P:tricarboxylic acid cycle"/>
    <property type="evidence" value="ECO:0007669"/>
    <property type="project" value="UniProtKB-KW"/>
</dbReference>
<feature type="site" description="Critical for catalysis" evidence="10">
    <location>
        <position position="139"/>
    </location>
</feature>
<dbReference type="SMART" id="SM01329">
    <property type="entry name" value="Iso_dh"/>
    <property type="match status" value="1"/>
</dbReference>
<dbReference type="GO" id="GO:0051287">
    <property type="term" value="F:NAD binding"/>
    <property type="evidence" value="ECO:0007669"/>
    <property type="project" value="InterPro"/>
</dbReference>
<evidence type="ECO:0000256" key="5">
    <source>
        <dbReference type="ARBA" id="ARBA00022842"/>
    </source>
</evidence>
<feature type="binding site" evidence="13">
    <location>
        <begin position="75"/>
        <end position="77"/>
    </location>
    <ligand>
        <name>NADP(+)</name>
        <dbReference type="ChEBI" id="CHEBI:58349"/>
    </ligand>
</feature>
<feature type="binding site" evidence="13">
    <location>
        <begin position="308"/>
        <end position="313"/>
    </location>
    <ligand>
        <name>NADP(+)</name>
        <dbReference type="ChEBI" id="CHEBI:58349"/>
    </ligand>
</feature>
<comment type="similarity">
    <text evidence="2 9">Belongs to the isocitrate and isopropylmalate dehydrogenases family.</text>
</comment>
<dbReference type="GO" id="GO:0000287">
    <property type="term" value="F:magnesium ion binding"/>
    <property type="evidence" value="ECO:0007669"/>
    <property type="project" value="InterPro"/>
</dbReference>
<dbReference type="RefSeq" id="WP_070934354.1">
    <property type="nucleotide sequence ID" value="NZ_MIPT01000001.1"/>
</dbReference>
<evidence type="ECO:0000256" key="4">
    <source>
        <dbReference type="ARBA" id="ARBA00022723"/>
    </source>
</evidence>
<keyword evidence="4 9" id="KW-0479">Metal-binding</keyword>
<dbReference type="SUPFAM" id="SSF53659">
    <property type="entry name" value="Isocitrate/Isopropylmalate dehydrogenase-like"/>
    <property type="match status" value="1"/>
</dbReference>
<dbReference type="OrthoDB" id="9765655at2"/>
<evidence type="ECO:0000313" key="15">
    <source>
        <dbReference type="EMBL" id="OHT21067.1"/>
    </source>
</evidence>
<dbReference type="EMBL" id="MIPT01000001">
    <property type="protein sequence ID" value="OHT21067.1"/>
    <property type="molecule type" value="Genomic_DNA"/>
</dbReference>
<dbReference type="InterPro" id="IPR019818">
    <property type="entry name" value="IsoCit/isopropylmalate_DH_CS"/>
</dbReference>
<keyword evidence="3 9" id="KW-0816">Tricarboxylic acid cycle</keyword>